<comment type="caution">
    <text evidence="2">The sequence shown here is derived from an EMBL/GenBank/DDBJ whole genome shotgun (WGS) entry which is preliminary data.</text>
</comment>
<keyword evidence="3" id="KW-1185">Reference proteome</keyword>
<dbReference type="InterPro" id="IPR025724">
    <property type="entry name" value="GAG-pre-integrase_dom"/>
</dbReference>
<feature type="domain" description="GAG-pre-integrase" evidence="1">
    <location>
        <begin position="83"/>
        <end position="131"/>
    </location>
</feature>
<organism evidence="2 3">
    <name type="scientific">Lentinula raphanica</name>
    <dbReference type="NCBI Taxonomy" id="153919"/>
    <lineage>
        <taxon>Eukaryota</taxon>
        <taxon>Fungi</taxon>
        <taxon>Dikarya</taxon>
        <taxon>Basidiomycota</taxon>
        <taxon>Agaricomycotina</taxon>
        <taxon>Agaricomycetes</taxon>
        <taxon>Agaricomycetidae</taxon>
        <taxon>Agaricales</taxon>
        <taxon>Marasmiineae</taxon>
        <taxon>Omphalotaceae</taxon>
        <taxon>Lentinula</taxon>
    </lineage>
</organism>
<dbReference type="AlphaFoldDB" id="A0AA38U298"/>
<feature type="non-terminal residue" evidence="2">
    <location>
        <position position="176"/>
    </location>
</feature>
<dbReference type="EMBL" id="MU807997">
    <property type="protein sequence ID" value="KAJ3830956.1"/>
    <property type="molecule type" value="Genomic_DNA"/>
</dbReference>
<name>A0AA38U298_9AGAR</name>
<evidence type="ECO:0000313" key="3">
    <source>
        <dbReference type="Proteomes" id="UP001163846"/>
    </source>
</evidence>
<reference evidence="2" key="1">
    <citation type="submission" date="2022-08" db="EMBL/GenBank/DDBJ databases">
        <authorList>
            <consortium name="DOE Joint Genome Institute"/>
            <person name="Min B."/>
            <person name="Riley R."/>
            <person name="Sierra-Patev S."/>
            <person name="Naranjo-Ortiz M."/>
            <person name="Looney B."/>
            <person name="Konkel Z."/>
            <person name="Slot J.C."/>
            <person name="Sakamoto Y."/>
            <person name="Steenwyk J.L."/>
            <person name="Rokas A."/>
            <person name="Carro J."/>
            <person name="Camarero S."/>
            <person name="Ferreira P."/>
            <person name="Molpeceres G."/>
            <person name="Ruiz-Duenas F.J."/>
            <person name="Serrano A."/>
            <person name="Henrissat B."/>
            <person name="Drula E."/>
            <person name="Hughes K.W."/>
            <person name="Mata J.L."/>
            <person name="Ishikawa N.K."/>
            <person name="Vargas-Isla R."/>
            <person name="Ushijima S."/>
            <person name="Smith C.A."/>
            <person name="Ahrendt S."/>
            <person name="Andreopoulos W."/>
            <person name="He G."/>
            <person name="Labutti K."/>
            <person name="Lipzen A."/>
            <person name="Ng V."/>
            <person name="Sandor L."/>
            <person name="Barry K."/>
            <person name="Martinez A.T."/>
            <person name="Xiao Y."/>
            <person name="Gibbons J.G."/>
            <person name="Terashima K."/>
            <person name="Hibbett D.S."/>
            <person name="Grigoriev I.V."/>
        </authorList>
    </citation>
    <scope>NUCLEOTIDE SEQUENCE</scope>
    <source>
        <strain evidence="2">TFB9207</strain>
    </source>
</reference>
<evidence type="ECO:0000259" key="1">
    <source>
        <dbReference type="Pfam" id="PF13976"/>
    </source>
</evidence>
<dbReference type="Proteomes" id="UP001163846">
    <property type="component" value="Unassembled WGS sequence"/>
</dbReference>
<dbReference type="Pfam" id="PF13976">
    <property type="entry name" value="gag_pre-integrs"/>
    <property type="match status" value="1"/>
</dbReference>
<accession>A0AA38U298</accession>
<gene>
    <name evidence="2" type="ORF">F5878DRAFT_550026</name>
</gene>
<proteinExistence type="predicted"/>
<evidence type="ECO:0000313" key="2">
    <source>
        <dbReference type="EMBL" id="KAJ3830956.1"/>
    </source>
</evidence>
<sequence length="176" mass="19296">MNLLSIPSFDAKGFLGSWGSGVLSVKDPRNGSTVVDGRLASNHGGHRLYQVHILDSVEHEQGQQQALATGISVSSGGRSLRKPCSLAMWHTRFAHINTNVIALMKRRDLVDGLDITDSSLNGKCEPCLHAKPTRRPYDSIVTPATEVLFRIHLDLWGKSRTMSLGGAWYMMLAVDD</sequence>
<protein>
    <recommendedName>
        <fullName evidence="1">GAG-pre-integrase domain-containing protein</fullName>
    </recommendedName>
</protein>